<evidence type="ECO:0000256" key="10">
    <source>
        <dbReference type="ARBA" id="ARBA00022989"/>
    </source>
</evidence>
<dbReference type="KEGG" id="elio:KO353_01480"/>
<evidence type="ECO:0000313" key="16">
    <source>
        <dbReference type="Proteomes" id="UP000694001"/>
    </source>
</evidence>
<comment type="function">
    <text evidence="1">The SecYEG-SecDF-YajC-YidC holo-translocon (HTL) protein secretase/insertase is a supercomplex required for protein secretion, insertion of proteins into membranes, and assembly of membrane protein complexes. While the SecYEG complex is essential for assembly of a number of proteins and complexes, the SecDF-YajC-YidC subcomplex facilitates these functions.</text>
</comment>
<evidence type="ECO:0000256" key="5">
    <source>
        <dbReference type="ARBA" id="ARBA00014962"/>
    </source>
</evidence>
<evidence type="ECO:0000256" key="6">
    <source>
        <dbReference type="ARBA" id="ARBA00022448"/>
    </source>
</evidence>
<evidence type="ECO:0000256" key="1">
    <source>
        <dbReference type="ARBA" id="ARBA00002061"/>
    </source>
</evidence>
<evidence type="ECO:0000256" key="13">
    <source>
        <dbReference type="SAM" id="MobiDB-lite"/>
    </source>
</evidence>
<feature type="transmembrane region" description="Helical" evidence="14">
    <location>
        <begin position="17"/>
        <end position="36"/>
    </location>
</feature>
<dbReference type="Pfam" id="PF02699">
    <property type="entry name" value="YajC"/>
    <property type="match status" value="1"/>
</dbReference>
<dbReference type="PANTHER" id="PTHR33909:SF1">
    <property type="entry name" value="SEC TRANSLOCON ACCESSORY COMPLEX SUBUNIT YAJC"/>
    <property type="match status" value="1"/>
</dbReference>
<keyword evidence="7" id="KW-1003">Cell membrane</keyword>
<evidence type="ECO:0000256" key="7">
    <source>
        <dbReference type="ARBA" id="ARBA00022475"/>
    </source>
</evidence>
<evidence type="ECO:0000313" key="15">
    <source>
        <dbReference type="EMBL" id="QXM24959.1"/>
    </source>
</evidence>
<dbReference type="EMBL" id="CP076448">
    <property type="protein sequence ID" value="QXM24959.1"/>
    <property type="molecule type" value="Genomic_DNA"/>
</dbReference>
<keyword evidence="9" id="KW-0653">Protein transport</keyword>
<reference evidence="15" key="1">
    <citation type="submission" date="2021-06" db="EMBL/GenBank/DDBJ databases">
        <title>Elioraea tepida, sp. nov., a moderately thermophilic aerobic anoxygenic phototrophic bacterium isolated from an alkaline siliceous hot spring mat community in Yellowstone National Park, WY, USA.</title>
        <authorList>
            <person name="Saini M.K."/>
            <person name="Yoshida S."/>
            <person name="Sebastian A."/>
            <person name="Hirose S."/>
            <person name="Hara E."/>
            <person name="Tamaki H."/>
            <person name="Soulier N.T."/>
            <person name="Albert I."/>
            <person name="Hanada S."/>
            <person name="Bryant D.A."/>
            <person name="Tank M."/>
        </authorList>
    </citation>
    <scope>NUCLEOTIDE SEQUENCE</scope>
    <source>
        <strain evidence="15">MS-P2</strain>
    </source>
</reference>
<organism evidence="15 16">
    <name type="scientific">Elioraea tepida</name>
    <dbReference type="NCBI Taxonomy" id="2843330"/>
    <lineage>
        <taxon>Bacteria</taxon>
        <taxon>Pseudomonadati</taxon>
        <taxon>Pseudomonadota</taxon>
        <taxon>Alphaproteobacteria</taxon>
        <taxon>Acetobacterales</taxon>
        <taxon>Elioraeaceae</taxon>
        <taxon>Elioraea</taxon>
    </lineage>
</organism>
<dbReference type="Proteomes" id="UP000694001">
    <property type="component" value="Chromosome"/>
</dbReference>
<evidence type="ECO:0000256" key="4">
    <source>
        <dbReference type="ARBA" id="ARBA00011718"/>
    </source>
</evidence>
<comment type="subcellular location">
    <subcellularLocation>
        <location evidence="2">Cell membrane</location>
        <topology evidence="2">Single-pass membrane protein</topology>
    </subcellularLocation>
</comment>
<sequence length="155" mass="16572">MLISPAYAQAGGDPTGGLMSLLPLVLIFVVFYFILIRPQQKKAKEHRAMLADLKRGDRIVTGGGIVATVIRVTPDSDEVIAEIARDVRVKLVKGTIQTVLREPGEEVPKPQAQDNEPRQKGEARGRGAKPEAAEPAESKPTTDGSQGEAAPPKQG</sequence>
<comment type="subunit">
    <text evidence="4">Part of the SecDF-YidC-YajC translocase complex. The SecDF-YidC-YajC translocase forms a supercomplex with SecYEG, called the holo-translocon (HTL).</text>
</comment>
<gene>
    <name evidence="15" type="primary">yajC</name>
    <name evidence="15" type="ORF">KO353_01480</name>
</gene>
<dbReference type="RefSeq" id="WP_218286016.1">
    <property type="nucleotide sequence ID" value="NZ_CP076448.1"/>
</dbReference>
<accession>A0A975U276</accession>
<dbReference type="InterPro" id="IPR003849">
    <property type="entry name" value="Preprotein_translocase_YajC"/>
</dbReference>
<keyword evidence="12 14" id="KW-0472">Membrane</keyword>
<dbReference type="PANTHER" id="PTHR33909">
    <property type="entry name" value="SEC TRANSLOCON ACCESSORY COMPLEX SUBUNIT YAJC"/>
    <property type="match status" value="1"/>
</dbReference>
<keyword evidence="8 14" id="KW-0812">Transmembrane</keyword>
<dbReference type="AlphaFoldDB" id="A0A975U276"/>
<proteinExistence type="inferred from homology"/>
<keyword evidence="11" id="KW-0811">Translocation</keyword>
<feature type="compositionally biased region" description="Basic and acidic residues" evidence="13">
    <location>
        <begin position="115"/>
        <end position="132"/>
    </location>
</feature>
<evidence type="ECO:0000256" key="14">
    <source>
        <dbReference type="SAM" id="Phobius"/>
    </source>
</evidence>
<keyword evidence="6" id="KW-0813">Transport</keyword>
<dbReference type="NCBIfam" id="TIGR00739">
    <property type="entry name" value="yajC"/>
    <property type="match status" value="1"/>
</dbReference>
<evidence type="ECO:0000256" key="11">
    <source>
        <dbReference type="ARBA" id="ARBA00023010"/>
    </source>
</evidence>
<dbReference type="GO" id="GO:0015031">
    <property type="term" value="P:protein transport"/>
    <property type="evidence" value="ECO:0007669"/>
    <property type="project" value="UniProtKB-KW"/>
</dbReference>
<dbReference type="SMART" id="SM01323">
    <property type="entry name" value="YajC"/>
    <property type="match status" value="1"/>
</dbReference>
<evidence type="ECO:0000256" key="3">
    <source>
        <dbReference type="ARBA" id="ARBA00006742"/>
    </source>
</evidence>
<evidence type="ECO:0000256" key="8">
    <source>
        <dbReference type="ARBA" id="ARBA00022692"/>
    </source>
</evidence>
<keyword evidence="10 14" id="KW-1133">Transmembrane helix</keyword>
<feature type="region of interest" description="Disordered" evidence="13">
    <location>
        <begin position="100"/>
        <end position="155"/>
    </location>
</feature>
<keyword evidence="16" id="KW-1185">Reference proteome</keyword>
<name>A0A975U276_9PROT</name>
<evidence type="ECO:0000256" key="12">
    <source>
        <dbReference type="ARBA" id="ARBA00023136"/>
    </source>
</evidence>
<evidence type="ECO:0000256" key="9">
    <source>
        <dbReference type="ARBA" id="ARBA00022927"/>
    </source>
</evidence>
<protein>
    <recommendedName>
        <fullName evidence="5">Sec translocon accessory complex subunit YajC</fullName>
    </recommendedName>
</protein>
<dbReference type="GO" id="GO:0005886">
    <property type="term" value="C:plasma membrane"/>
    <property type="evidence" value="ECO:0007669"/>
    <property type="project" value="UniProtKB-SubCell"/>
</dbReference>
<evidence type="ECO:0000256" key="2">
    <source>
        <dbReference type="ARBA" id="ARBA00004162"/>
    </source>
</evidence>
<comment type="similarity">
    <text evidence="3">Belongs to the YajC family.</text>
</comment>